<dbReference type="EMBL" id="FQUU01000010">
    <property type="protein sequence ID" value="SHF39316.1"/>
    <property type="molecule type" value="Genomic_DNA"/>
</dbReference>
<proteinExistence type="predicted"/>
<gene>
    <name evidence="1" type="ORF">SAMN02745131_02487</name>
</gene>
<dbReference type="InterPro" id="IPR027417">
    <property type="entry name" value="P-loop_NTPase"/>
</dbReference>
<evidence type="ECO:0000313" key="2">
    <source>
        <dbReference type="Proteomes" id="UP000184048"/>
    </source>
</evidence>
<organism evidence="1 2">
    <name type="scientific">Flavisolibacter ginsengisoli DSM 18119</name>
    <dbReference type="NCBI Taxonomy" id="1121884"/>
    <lineage>
        <taxon>Bacteria</taxon>
        <taxon>Pseudomonadati</taxon>
        <taxon>Bacteroidota</taxon>
        <taxon>Chitinophagia</taxon>
        <taxon>Chitinophagales</taxon>
        <taxon>Chitinophagaceae</taxon>
        <taxon>Flavisolibacter</taxon>
    </lineage>
</organism>
<reference evidence="1 2" key="1">
    <citation type="submission" date="2016-11" db="EMBL/GenBank/DDBJ databases">
        <authorList>
            <person name="Jaros S."/>
            <person name="Januszkiewicz K."/>
            <person name="Wedrychowicz H."/>
        </authorList>
    </citation>
    <scope>NUCLEOTIDE SEQUENCE [LARGE SCALE GENOMIC DNA]</scope>
    <source>
        <strain evidence="1 2">DSM 18119</strain>
    </source>
</reference>
<dbReference type="Proteomes" id="UP000184048">
    <property type="component" value="Unassembled WGS sequence"/>
</dbReference>
<dbReference type="Gene3D" id="3.40.50.300">
    <property type="entry name" value="P-loop containing nucleotide triphosphate hydrolases"/>
    <property type="match status" value="1"/>
</dbReference>
<dbReference type="AlphaFoldDB" id="A0A1M5BA82"/>
<evidence type="ECO:0000313" key="1">
    <source>
        <dbReference type="EMBL" id="SHF39316.1"/>
    </source>
</evidence>
<sequence>MPGLANHKMNLKSPPIVPINHKTKTIEIIGPPGIGKSTFYKSLCKTWNNNLNWVYQNRLLAPPKPKLSEFKIWLQYQFHMIANKDGNRDIPVDYGLRFVEDHKELGLFFWNHLSGINSCMDKEIGKSFRSAYFLFKDFCRYQAIFDSISSKPCIIDEGFLQKSFLLQDNEKLMAEIVTEYLHLIPLPSSVIYINTTDANIIIDRICNRKKIIASHFRKDKNELIAETEKWQYLFSIIIEKLTRNNIPVLCIDGERPIDENVRYINSVLS</sequence>
<name>A0A1M5BA82_9BACT</name>
<protein>
    <recommendedName>
        <fullName evidence="3">Deoxynucleoside kinase domain-containing protein</fullName>
    </recommendedName>
</protein>
<dbReference type="STRING" id="1121884.SAMN02745131_02487"/>
<evidence type="ECO:0008006" key="3">
    <source>
        <dbReference type="Google" id="ProtNLM"/>
    </source>
</evidence>
<dbReference type="OrthoDB" id="656161at2"/>
<dbReference type="SUPFAM" id="SSF52540">
    <property type="entry name" value="P-loop containing nucleoside triphosphate hydrolases"/>
    <property type="match status" value="1"/>
</dbReference>
<keyword evidence="2" id="KW-1185">Reference proteome</keyword>
<dbReference type="RefSeq" id="WP_072835666.1">
    <property type="nucleotide sequence ID" value="NZ_FQUU01000010.1"/>
</dbReference>
<accession>A0A1M5BA82</accession>